<dbReference type="SUPFAM" id="SSF57716">
    <property type="entry name" value="Glucocorticoid receptor-like (DNA-binding domain)"/>
    <property type="match status" value="1"/>
</dbReference>
<dbReference type="PANTHER" id="PTHR46600:SF1">
    <property type="entry name" value="THAP DOMAIN-CONTAINING PROTEIN 1"/>
    <property type="match status" value="1"/>
</dbReference>
<evidence type="ECO:0000259" key="13">
    <source>
        <dbReference type="PROSITE" id="PS50950"/>
    </source>
</evidence>
<keyword evidence="10" id="KW-0539">Nucleus</keyword>
<evidence type="ECO:0000256" key="6">
    <source>
        <dbReference type="ARBA" id="ARBA00023015"/>
    </source>
</evidence>
<evidence type="ECO:0000256" key="11">
    <source>
        <dbReference type="ARBA" id="ARBA00023306"/>
    </source>
</evidence>
<dbReference type="Pfam" id="PF05485">
    <property type="entry name" value="THAP"/>
    <property type="match status" value="1"/>
</dbReference>
<keyword evidence="9" id="KW-0804">Transcription</keyword>
<sequence length="94" mass="10709">MGLKCCVDSCNSEANSSSIRLHSFPKDDVLCEKWVTALQKDYKFEVKKSHRICSKHFEEQQFTKSTFGNLMLKPGAIPTIFVSAQRSLFKGKFT</sequence>
<dbReference type="Gene3D" id="6.20.210.20">
    <property type="entry name" value="THAP domain"/>
    <property type="match status" value="1"/>
</dbReference>
<keyword evidence="11" id="KW-0131">Cell cycle</keyword>
<evidence type="ECO:0000256" key="2">
    <source>
        <dbReference type="ARBA" id="ARBA00006177"/>
    </source>
</evidence>
<dbReference type="GO" id="GO:0043565">
    <property type="term" value="F:sequence-specific DNA binding"/>
    <property type="evidence" value="ECO:0007669"/>
    <property type="project" value="InterPro"/>
</dbReference>
<comment type="subcellular location">
    <subcellularLocation>
        <location evidence="1">Nucleus</location>
        <location evidence="1">Nucleoplasm</location>
    </subcellularLocation>
</comment>
<evidence type="ECO:0000256" key="1">
    <source>
        <dbReference type="ARBA" id="ARBA00004642"/>
    </source>
</evidence>
<dbReference type="AlphaFoldDB" id="A0AAV0Y528"/>
<evidence type="ECO:0000256" key="8">
    <source>
        <dbReference type="ARBA" id="ARBA00023125"/>
    </source>
</evidence>
<accession>A0AAV0Y528</accession>
<evidence type="ECO:0000313" key="14">
    <source>
        <dbReference type="EMBL" id="CAI6375227.1"/>
    </source>
</evidence>
<dbReference type="SMART" id="SM00980">
    <property type="entry name" value="THAP"/>
    <property type="match status" value="1"/>
</dbReference>
<keyword evidence="8 12" id="KW-0238">DNA-binding</keyword>
<evidence type="ECO:0000256" key="4">
    <source>
        <dbReference type="ARBA" id="ARBA00022771"/>
    </source>
</evidence>
<evidence type="ECO:0000256" key="5">
    <source>
        <dbReference type="ARBA" id="ARBA00022833"/>
    </source>
</evidence>
<dbReference type="SMART" id="SM00692">
    <property type="entry name" value="DM3"/>
    <property type="match status" value="1"/>
</dbReference>
<evidence type="ECO:0000313" key="15">
    <source>
        <dbReference type="Proteomes" id="UP001160148"/>
    </source>
</evidence>
<dbReference type="PANTHER" id="PTHR46600">
    <property type="entry name" value="THAP DOMAIN-CONTAINING"/>
    <property type="match status" value="1"/>
</dbReference>
<evidence type="ECO:0000256" key="10">
    <source>
        <dbReference type="ARBA" id="ARBA00023242"/>
    </source>
</evidence>
<protein>
    <recommendedName>
        <fullName evidence="13">THAP-type domain-containing protein</fullName>
    </recommendedName>
</protein>
<keyword evidence="5" id="KW-0862">Zinc</keyword>
<evidence type="ECO:0000256" key="12">
    <source>
        <dbReference type="PROSITE-ProRule" id="PRU00309"/>
    </source>
</evidence>
<proteinExistence type="inferred from homology"/>
<organism evidence="14 15">
    <name type="scientific">Macrosiphum euphorbiae</name>
    <name type="common">potato aphid</name>
    <dbReference type="NCBI Taxonomy" id="13131"/>
    <lineage>
        <taxon>Eukaryota</taxon>
        <taxon>Metazoa</taxon>
        <taxon>Ecdysozoa</taxon>
        <taxon>Arthropoda</taxon>
        <taxon>Hexapoda</taxon>
        <taxon>Insecta</taxon>
        <taxon>Pterygota</taxon>
        <taxon>Neoptera</taxon>
        <taxon>Paraneoptera</taxon>
        <taxon>Hemiptera</taxon>
        <taxon>Sternorrhyncha</taxon>
        <taxon>Aphidomorpha</taxon>
        <taxon>Aphidoidea</taxon>
        <taxon>Aphididae</taxon>
        <taxon>Macrosiphini</taxon>
        <taxon>Macrosiphum</taxon>
    </lineage>
</organism>
<evidence type="ECO:0000256" key="9">
    <source>
        <dbReference type="ARBA" id="ARBA00023163"/>
    </source>
</evidence>
<dbReference type="GO" id="GO:0008270">
    <property type="term" value="F:zinc ion binding"/>
    <property type="evidence" value="ECO:0007669"/>
    <property type="project" value="UniProtKB-KW"/>
</dbReference>
<gene>
    <name evidence="14" type="ORF">MEUPH1_LOCUS28753</name>
</gene>
<dbReference type="InterPro" id="IPR026516">
    <property type="entry name" value="THAP1/10"/>
</dbReference>
<reference evidence="14 15" key="1">
    <citation type="submission" date="2023-01" db="EMBL/GenBank/DDBJ databases">
        <authorList>
            <person name="Whitehead M."/>
        </authorList>
    </citation>
    <scope>NUCLEOTIDE SEQUENCE [LARGE SCALE GENOMIC DNA]</scope>
</reference>
<keyword evidence="4 12" id="KW-0863">Zinc-finger</keyword>
<evidence type="ECO:0000256" key="7">
    <source>
        <dbReference type="ARBA" id="ARBA00023054"/>
    </source>
</evidence>
<name>A0AAV0Y528_9HEMI</name>
<feature type="domain" description="THAP-type" evidence="13">
    <location>
        <begin position="1"/>
        <end position="81"/>
    </location>
</feature>
<dbReference type="PROSITE" id="PS50950">
    <property type="entry name" value="ZF_THAP"/>
    <property type="match status" value="1"/>
</dbReference>
<keyword evidence="7" id="KW-0175">Coiled coil</keyword>
<keyword evidence="3" id="KW-0479">Metal-binding</keyword>
<dbReference type="EMBL" id="CARXXK010001285">
    <property type="protein sequence ID" value="CAI6375227.1"/>
    <property type="molecule type" value="Genomic_DNA"/>
</dbReference>
<comment type="similarity">
    <text evidence="2">Belongs to the THAP1 family.</text>
</comment>
<dbReference type="GO" id="GO:0005654">
    <property type="term" value="C:nucleoplasm"/>
    <property type="evidence" value="ECO:0007669"/>
    <property type="project" value="UniProtKB-SubCell"/>
</dbReference>
<dbReference type="InterPro" id="IPR038441">
    <property type="entry name" value="THAP_Znf_sf"/>
</dbReference>
<dbReference type="InterPro" id="IPR006612">
    <property type="entry name" value="THAP_Znf"/>
</dbReference>
<dbReference type="Proteomes" id="UP001160148">
    <property type="component" value="Unassembled WGS sequence"/>
</dbReference>
<keyword evidence="15" id="KW-1185">Reference proteome</keyword>
<evidence type="ECO:0000256" key="3">
    <source>
        <dbReference type="ARBA" id="ARBA00022723"/>
    </source>
</evidence>
<comment type="caution">
    <text evidence="14">The sequence shown here is derived from an EMBL/GenBank/DDBJ whole genome shotgun (WGS) entry which is preliminary data.</text>
</comment>
<keyword evidence="6" id="KW-0805">Transcription regulation</keyword>